<accession>A0A4R6UDI3</accession>
<comment type="catalytic activity">
    <reaction evidence="2">
        <text>2 GTP = 3',3'-c-di-GMP + 2 diphosphate</text>
        <dbReference type="Rhea" id="RHEA:24898"/>
        <dbReference type="ChEBI" id="CHEBI:33019"/>
        <dbReference type="ChEBI" id="CHEBI:37565"/>
        <dbReference type="ChEBI" id="CHEBI:58805"/>
        <dbReference type="EC" id="2.7.7.65"/>
    </reaction>
</comment>
<proteinExistence type="predicted"/>
<organism evidence="5 6">
    <name type="scientific">Tepidicella xavieri</name>
    <dbReference type="NCBI Taxonomy" id="360241"/>
    <lineage>
        <taxon>Bacteria</taxon>
        <taxon>Pseudomonadati</taxon>
        <taxon>Pseudomonadota</taxon>
        <taxon>Betaproteobacteria</taxon>
        <taxon>Burkholderiales</taxon>
        <taxon>Tepidicella</taxon>
    </lineage>
</organism>
<keyword evidence="6" id="KW-1185">Reference proteome</keyword>
<feature type="compositionally biased region" description="Basic and acidic residues" evidence="3">
    <location>
        <begin position="327"/>
        <end position="339"/>
    </location>
</feature>
<dbReference type="AlphaFoldDB" id="A0A4R6UDI3"/>
<feature type="domain" description="GGDEF" evidence="4">
    <location>
        <begin position="380"/>
        <end position="510"/>
    </location>
</feature>
<dbReference type="CDD" id="cd01949">
    <property type="entry name" value="GGDEF"/>
    <property type="match status" value="1"/>
</dbReference>
<dbReference type="SMART" id="SM00267">
    <property type="entry name" value="GGDEF"/>
    <property type="match status" value="1"/>
</dbReference>
<protein>
    <recommendedName>
        <fullName evidence="1">diguanylate cyclase</fullName>
        <ecNumber evidence="1">2.7.7.65</ecNumber>
    </recommendedName>
</protein>
<dbReference type="InterPro" id="IPR000160">
    <property type="entry name" value="GGDEF_dom"/>
</dbReference>
<dbReference type="FunFam" id="3.30.70.270:FF:000001">
    <property type="entry name" value="Diguanylate cyclase domain protein"/>
    <property type="match status" value="1"/>
</dbReference>
<dbReference type="PANTHER" id="PTHR45138:SF9">
    <property type="entry name" value="DIGUANYLATE CYCLASE DGCM-RELATED"/>
    <property type="match status" value="1"/>
</dbReference>
<dbReference type="GO" id="GO:0052621">
    <property type="term" value="F:diguanylate cyclase activity"/>
    <property type="evidence" value="ECO:0007669"/>
    <property type="project" value="UniProtKB-EC"/>
</dbReference>
<dbReference type="Pfam" id="PF00990">
    <property type="entry name" value="GGDEF"/>
    <property type="match status" value="1"/>
</dbReference>
<evidence type="ECO:0000313" key="6">
    <source>
        <dbReference type="Proteomes" id="UP000295510"/>
    </source>
</evidence>
<feature type="region of interest" description="Disordered" evidence="3">
    <location>
        <begin position="316"/>
        <end position="339"/>
    </location>
</feature>
<sequence>MPASTPQEIAREAVKRLAARKLPPTPENFQATYHEVAGTKPLRPFPLENLRHIGAMLPDRTPAQIRFKAQFGKAVTQHSWEDLEKALVNHLKNHSTPETPAPVPTAVPVVEEHSLPADLREQVARIVNFSLPAVGNDDTKVVELAEELVAYLKLDSLHLPTLRKMMADFAFRLSFVAEEQQHIRETLLGLLHTVFENIGAITPENPWLQGQMEALMQATQPPLSTRRLEDVERRLKGLIVKQIEAKEQTLAAQQVMKETLSTFLQRLSQTADSSEHYQQQFEACAQRLEHARSLAEMAPVVQEAIQSARSLALDSRRTGEELSSLRQRAEEAEQEAQRLRDELDRMSEMARHDLLTGTLNRKGMAEVAAREMSRADRGASQPCLALLDIDDFKRLNDRLGHLKGDNALQHLARVAKTSLRPQDAVARFGGEEFVIILPDTSITEAVEVITRLQRELSKQLFLEGDEHILITFSAGVVQRRDGESIESMLNRADQAMYAAKRQGKNRVVAA</sequence>
<comment type="caution">
    <text evidence="5">The sequence shown here is derived from an EMBL/GenBank/DDBJ whole genome shotgun (WGS) entry which is preliminary data.</text>
</comment>
<dbReference type="RefSeq" id="WP_133595678.1">
    <property type="nucleotide sequence ID" value="NZ_SNYL01000002.1"/>
</dbReference>
<dbReference type="SUPFAM" id="SSF55073">
    <property type="entry name" value="Nucleotide cyclase"/>
    <property type="match status" value="1"/>
</dbReference>
<evidence type="ECO:0000256" key="1">
    <source>
        <dbReference type="ARBA" id="ARBA00012528"/>
    </source>
</evidence>
<dbReference type="PROSITE" id="PS50887">
    <property type="entry name" value="GGDEF"/>
    <property type="match status" value="1"/>
</dbReference>
<dbReference type="NCBIfam" id="TIGR00254">
    <property type="entry name" value="GGDEF"/>
    <property type="match status" value="1"/>
</dbReference>
<evidence type="ECO:0000256" key="2">
    <source>
        <dbReference type="ARBA" id="ARBA00034247"/>
    </source>
</evidence>
<dbReference type="Gene3D" id="3.30.70.270">
    <property type="match status" value="1"/>
</dbReference>
<dbReference type="InterPro" id="IPR043128">
    <property type="entry name" value="Rev_trsase/Diguanyl_cyclase"/>
</dbReference>
<name>A0A4R6UDI3_9BURK</name>
<evidence type="ECO:0000259" key="4">
    <source>
        <dbReference type="PROSITE" id="PS50887"/>
    </source>
</evidence>
<dbReference type="EC" id="2.7.7.65" evidence="1"/>
<dbReference type="InterPro" id="IPR050469">
    <property type="entry name" value="Diguanylate_Cyclase"/>
</dbReference>
<evidence type="ECO:0000313" key="5">
    <source>
        <dbReference type="EMBL" id="TDQ44751.1"/>
    </source>
</evidence>
<gene>
    <name evidence="5" type="ORF">DFR43_10293</name>
</gene>
<dbReference type="PANTHER" id="PTHR45138">
    <property type="entry name" value="REGULATORY COMPONENTS OF SENSORY TRANSDUCTION SYSTEM"/>
    <property type="match status" value="1"/>
</dbReference>
<reference evidence="5 6" key="1">
    <citation type="submission" date="2019-03" db="EMBL/GenBank/DDBJ databases">
        <title>Genomic Encyclopedia of Type Strains, Phase IV (KMG-IV): sequencing the most valuable type-strain genomes for metagenomic binning, comparative biology and taxonomic classification.</title>
        <authorList>
            <person name="Goeker M."/>
        </authorList>
    </citation>
    <scope>NUCLEOTIDE SEQUENCE [LARGE SCALE GENOMIC DNA]</scope>
    <source>
        <strain evidence="5 6">DSM 19605</strain>
    </source>
</reference>
<dbReference type="InterPro" id="IPR029787">
    <property type="entry name" value="Nucleotide_cyclase"/>
</dbReference>
<dbReference type="OrthoDB" id="9813903at2"/>
<evidence type="ECO:0000256" key="3">
    <source>
        <dbReference type="SAM" id="MobiDB-lite"/>
    </source>
</evidence>
<dbReference type="Proteomes" id="UP000295510">
    <property type="component" value="Unassembled WGS sequence"/>
</dbReference>
<dbReference type="EMBL" id="SNYL01000002">
    <property type="protein sequence ID" value="TDQ44751.1"/>
    <property type="molecule type" value="Genomic_DNA"/>
</dbReference>